<evidence type="ECO:0000313" key="1">
    <source>
        <dbReference type="EMBL" id="PWV95217.1"/>
    </source>
</evidence>
<comment type="caution">
    <text evidence="1">The sequence shown here is derived from an EMBL/GenBank/DDBJ whole genome shotgun (WGS) entry which is preliminary data.</text>
</comment>
<reference evidence="1 2" key="1">
    <citation type="submission" date="2018-05" db="EMBL/GenBank/DDBJ databases">
        <title>Genomic Encyclopedia of Type Strains, Phase III (KMG-III): the genomes of soil and plant-associated and newly described type strains.</title>
        <authorList>
            <person name="Whitman W."/>
        </authorList>
    </citation>
    <scope>NUCLEOTIDE SEQUENCE [LARGE SCALE GENOMIC DNA]</scope>
    <source>
        <strain evidence="1 2">CECT 5696</strain>
    </source>
</reference>
<name>A0A2V2YVY0_9BACL</name>
<dbReference type="Gene3D" id="3.40.50.450">
    <property type="match status" value="1"/>
</dbReference>
<protein>
    <submittedName>
        <fullName evidence="1">Putative phage-like protein YoqJ</fullName>
    </submittedName>
</protein>
<dbReference type="PANTHER" id="PTHR38440:SF1">
    <property type="entry name" value="UPF0398 PROTEIN SPR0331"/>
    <property type="match status" value="1"/>
</dbReference>
<sequence>MIAEESKAAQAIRPCSLFLYRMDTMCVRRYNHPMSGYSKENWERMKSLLVTGYRAHELGIYDQKHKGIPYIRKALESRLIPLIEEGLEWIVTPGQYGVDLWACEVAIELKRTYPQLKLSILAAYTNPEEKWKEEKQDYYRGILHHVDYYAFVSKQPYQGVWQLTARDELLLRRTDGILLLYDEDAGEASPKYMKQKALKRHEEDGYPIITITAEDIQTMADEEQRDMEY</sequence>
<dbReference type="PANTHER" id="PTHR38440">
    <property type="entry name" value="UPF0398 PROTEIN YPSA"/>
    <property type="match status" value="1"/>
</dbReference>
<keyword evidence="2" id="KW-1185">Reference proteome</keyword>
<organism evidence="1 2">
    <name type="scientific">Paenibacillus cellulosilyticus</name>
    <dbReference type="NCBI Taxonomy" id="375489"/>
    <lineage>
        <taxon>Bacteria</taxon>
        <taxon>Bacillati</taxon>
        <taxon>Bacillota</taxon>
        <taxon>Bacilli</taxon>
        <taxon>Bacillales</taxon>
        <taxon>Paenibacillaceae</taxon>
        <taxon>Paenibacillus</taxon>
    </lineage>
</organism>
<dbReference type="SUPFAM" id="SSF102405">
    <property type="entry name" value="MCP/YpsA-like"/>
    <property type="match status" value="1"/>
</dbReference>
<accession>A0A2V2YVY0</accession>
<dbReference type="EMBL" id="QGTQ01000029">
    <property type="protein sequence ID" value="PWV95217.1"/>
    <property type="molecule type" value="Genomic_DNA"/>
</dbReference>
<dbReference type="Proteomes" id="UP000246635">
    <property type="component" value="Unassembled WGS sequence"/>
</dbReference>
<dbReference type="Pfam" id="PF06908">
    <property type="entry name" value="YpsA"/>
    <property type="match status" value="1"/>
</dbReference>
<evidence type="ECO:0000313" key="2">
    <source>
        <dbReference type="Proteomes" id="UP000246635"/>
    </source>
</evidence>
<dbReference type="InterPro" id="IPR010697">
    <property type="entry name" value="YspA"/>
</dbReference>
<dbReference type="AlphaFoldDB" id="A0A2V2YVY0"/>
<proteinExistence type="predicted"/>
<dbReference type="NCBIfam" id="NF010181">
    <property type="entry name" value="PRK13660.1"/>
    <property type="match status" value="1"/>
</dbReference>
<gene>
    <name evidence="1" type="ORF">DFQ01_12953</name>
</gene>